<dbReference type="AlphaFoldDB" id="A0A1I2PGA7"/>
<proteinExistence type="predicted"/>
<organism evidence="1 2">
    <name type="scientific">Neptunomonas qingdaonensis</name>
    <dbReference type="NCBI Taxonomy" id="1045558"/>
    <lineage>
        <taxon>Bacteria</taxon>
        <taxon>Pseudomonadati</taxon>
        <taxon>Pseudomonadota</taxon>
        <taxon>Gammaproteobacteria</taxon>
        <taxon>Oceanospirillales</taxon>
        <taxon>Oceanospirillaceae</taxon>
        <taxon>Neptunomonas</taxon>
    </lineage>
</organism>
<dbReference type="Proteomes" id="UP000198623">
    <property type="component" value="Unassembled WGS sequence"/>
</dbReference>
<reference evidence="2" key="1">
    <citation type="submission" date="2016-10" db="EMBL/GenBank/DDBJ databases">
        <authorList>
            <person name="Varghese N."/>
            <person name="Submissions S."/>
        </authorList>
    </citation>
    <scope>NUCLEOTIDE SEQUENCE [LARGE SCALE GENOMIC DNA]</scope>
    <source>
        <strain evidence="2">CGMCC 1.10971</strain>
    </source>
</reference>
<evidence type="ECO:0000313" key="1">
    <source>
        <dbReference type="EMBL" id="SFG14503.1"/>
    </source>
</evidence>
<dbReference type="RefSeq" id="WP_090726135.1">
    <property type="nucleotide sequence ID" value="NZ_FOOU01000003.1"/>
</dbReference>
<accession>A0A1I2PGA7</accession>
<dbReference type="EMBL" id="FOOU01000003">
    <property type="protein sequence ID" value="SFG14503.1"/>
    <property type="molecule type" value="Genomic_DNA"/>
</dbReference>
<dbReference type="STRING" id="1045558.SAMN05216175_103419"/>
<name>A0A1I2PGA7_9GAMM</name>
<dbReference type="OrthoDB" id="6197984at2"/>
<evidence type="ECO:0000313" key="2">
    <source>
        <dbReference type="Proteomes" id="UP000198623"/>
    </source>
</evidence>
<sequence>MRIATFRGERNVADIAENLFARLNDTQREKVVEQLLKANPQLRNISKMKKGTILRVPSIPDLRVKTTRSLENSSDQVAEELADALNNFEARMQKRTEAEIKNTQVQLSVLKSDNFQAMIADSEIPNVLAKSTAEALETRTKELPKRHDEVSKAIRLGLDDLKKMLK</sequence>
<gene>
    <name evidence="1" type="ORF">SAMN05216175_103419</name>
</gene>
<protein>
    <submittedName>
        <fullName evidence="1">Uncharacterized protein</fullName>
    </submittedName>
</protein>
<keyword evidence="2" id="KW-1185">Reference proteome</keyword>